<organism evidence="3 4">
    <name type="scientific">Parascedosporium putredinis</name>
    <dbReference type="NCBI Taxonomy" id="1442378"/>
    <lineage>
        <taxon>Eukaryota</taxon>
        <taxon>Fungi</taxon>
        <taxon>Dikarya</taxon>
        <taxon>Ascomycota</taxon>
        <taxon>Pezizomycotina</taxon>
        <taxon>Sordariomycetes</taxon>
        <taxon>Hypocreomycetidae</taxon>
        <taxon>Microascales</taxon>
        <taxon>Microascaceae</taxon>
        <taxon>Parascedosporium</taxon>
    </lineage>
</organism>
<keyword evidence="4" id="KW-1185">Reference proteome</keyword>
<dbReference type="OrthoDB" id="3364175at2759"/>
<dbReference type="AlphaFoldDB" id="A0A9P1H9I1"/>
<comment type="caution">
    <text evidence="3">The sequence shown here is derived from an EMBL/GenBank/DDBJ whole genome shotgun (WGS) entry which is preliminary data.</text>
</comment>
<dbReference type="EMBL" id="CALLCH030000016">
    <property type="protein sequence ID" value="CAI4217649.1"/>
    <property type="molecule type" value="Genomic_DNA"/>
</dbReference>
<dbReference type="Pfam" id="PF04082">
    <property type="entry name" value="Fungal_trans"/>
    <property type="match status" value="1"/>
</dbReference>
<dbReference type="Proteomes" id="UP000838763">
    <property type="component" value="Unassembled WGS sequence"/>
</dbReference>
<dbReference type="PANTHER" id="PTHR46910:SF39">
    <property type="entry name" value="ZN(II)2CYS6 TRANSCRIPTION FACTOR (EUROFUNG)"/>
    <property type="match status" value="1"/>
</dbReference>
<dbReference type="GO" id="GO:0008270">
    <property type="term" value="F:zinc ion binding"/>
    <property type="evidence" value="ECO:0007669"/>
    <property type="project" value="InterPro"/>
</dbReference>
<protein>
    <recommendedName>
        <fullName evidence="2">Xylanolytic transcriptional activator regulatory domain-containing protein</fullName>
    </recommendedName>
</protein>
<accession>A0A9P1H9I1</accession>
<evidence type="ECO:0000259" key="2">
    <source>
        <dbReference type="SMART" id="SM00906"/>
    </source>
</evidence>
<keyword evidence="1" id="KW-0539">Nucleus</keyword>
<evidence type="ECO:0000256" key="1">
    <source>
        <dbReference type="ARBA" id="ARBA00023242"/>
    </source>
</evidence>
<proteinExistence type="predicted"/>
<dbReference type="GO" id="GO:0006351">
    <property type="term" value="P:DNA-templated transcription"/>
    <property type="evidence" value="ECO:0007669"/>
    <property type="project" value="InterPro"/>
</dbReference>
<dbReference type="InterPro" id="IPR050987">
    <property type="entry name" value="AtrR-like"/>
</dbReference>
<dbReference type="GO" id="GO:0003677">
    <property type="term" value="F:DNA binding"/>
    <property type="evidence" value="ECO:0007669"/>
    <property type="project" value="InterPro"/>
</dbReference>
<gene>
    <name evidence="3" type="ORF">PPNO1_LOCUS7254</name>
</gene>
<feature type="domain" description="Xylanolytic transcriptional activator regulatory" evidence="2">
    <location>
        <begin position="58"/>
        <end position="131"/>
    </location>
</feature>
<dbReference type="CDD" id="cd12148">
    <property type="entry name" value="fungal_TF_MHR"/>
    <property type="match status" value="1"/>
</dbReference>
<reference evidence="3" key="1">
    <citation type="submission" date="2022-11" db="EMBL/GenBank/DDBJ databases">
        <authorList>
            <person name="Scott C."/>
            <person name="Bruce N."/>
        </authorList>
    </citation>
    <scope>NUCLEOTIDE SEQUENCE</scope>
</reference>
<dbReference type="PANTHER" id="PTHR46910">
    <property type="entry name" value="TRANSCRIPTION FACTOR PDR1"/>
    <property type="match status" value="1"/>
</dbReference>
<evidence type="ECO:0000313" key="3">
    <source>
        <dbReference type="EMBL" id="CAI4217649.1"/>
    </source>
</evidence>
<evidence type="ECO:0000313" key="4">
    <source>
        <dbReference type="Proteomes" id="UP000838763"/>
    </source>
</evidence>
<dbReference type="InterPro" id="IPR007219">
    <property type="entry name" value="XnlR_reg_dom"/>
</dbReference>
<dbReference type="SMART" id="SM00906">
    <property type="entry name" value="Fungal_trans"/>
    <property type="match status" value="1"/>
</dbReference>
<dbReference type="GO" id="GO:0003700">
    <property type="term" value="F:DNA-binding transcription factor activity"/>
    <property type="evidence" value="ECO:0007669"/>
    <property type="project" value="InterPro"/>
</dbReference>
<name>A0A9P1H9I1_9PEZI</name>
<sequence>MQPGDQAPGNPETKTSLEYLAMARDMSAAAAEEADMDSVKAFGLLGLANHAMCYSIAAYLHVGTAVRIGYSLGLHRDIFLRSKGSLERERSRRVWWTIYVLDYEMASRFGYPCSVIDDAVFMSTPRPRSRC</sequence>